<dbReference type="GO" id="GO:0032259">
    <property type="term" value="P:methylation"/>
    <property type="evidence" value="ECO:0007669"/>
    <property type="project" value="UniProtKB-KW"/>
</dbReference>
<dbReference type="EMBL" id="FNDN01000001">
    <property type="protein sequence ID" value="SDH10308.1"/>
    <property type="molecule type" value="Genomic_DNA"/>
</dbReference>
<dbReference type="InterPro" id="IPR013216">
    <property type="entry name" value="Methyltransf_11"/>
</dbReference>
<dbReference type="GO" id="GO:0008757">
    <property type="term" value="F:S-adenosylmethionine-dependent methyltransferase activity"/>
    <property type="evidence" value="ECO:0007669"/>
    <property type="project" value="InterPro"/>
</dbReference>
<name>A0A1G7ZNP5_9NOCA</name>
<protein>
    <submittedName>
        <fullName evidence="2">Ubiquinone/menaquinone biosynthesis C-methylase UbiE</fullName>
    </submittedName>
</protein>
<evidence type="ECO:0000313" key="2">
    <source>
        <dbReference type="EMBL" id="SDH10308.1"/>
    </source>
</evidence>
<evidence type="ECO:0000259" key="1">
    <source>
        <dbReference type="Pfam" id="PF08241"/>
    </source>
</evidence>
<sequence>MRQPGNEQVRQIFDTMSPRYDTQMGRFERFFLRGARDWAVAQAHGRVLEIAVGTGLNLPRYGPDVTRITGVDLSDGMLDIARRRITELHLDRAEVRRGDAQRLDLPDASVDTVLSTFTFCTIPDPLQASREALRVLAPGGRFVLAEHGPVTSRVGRMLMRTVEPLFIRFGADHLTREPQPYLEQAGFAVDTVQRRGRGGMAFCVVARKPAG</sequence>
<evidence type="ECO:0000313" key="3">
    <source>
        <dbReference type="Proteomes" id="UP000183263"/>
    </source>
</evidence>
<reference evidence="2 3" key="1">
    <citation type="submission" date="2016-10" db="EMBL/GenBank/DDBJ databases">
        <authorList>
            <person name="de Groot N.N."/>
        </authorList>
    </citation>
    <scope>NUCLEOTIDE SEQUENCE [LARGE SCALE GENOMIC DNA]</scope>
    <source>
        <strain evidence="2 3">DSM 44892</strain>
    </source>
</reference>
<dbReference type="InterPro" id="IPR052356">
    <property type="entry name" value="Thiol_S-MT"/>
</dbReference>
<dbReference type="SUPFAM" id="SSF53335">
    <property type="entry name" value="S-adenosyl-L-methionine-dependent methyltransferases"/>
    <property type="match status" value="1"/>
</dbReference>
<feature type="domain" description="Methyltransferase type 11" evidence="1">
    <location>
        <begin position="48"/>
        <end position="144"/>
    </location>
</feature>
<dbReference type="PANTHER" id="PTHR45036:SF1">
    <property type="entry name" value="METHYLTRANSFERASE LIKE 7A"/>
    <property type="match status" value="1"/>
</dbReference>
<dbReference type="PANTHER" id="PTHR45036">
    <property type="entry name" value="METHYLTRANSFERASE LIKE 7B"/>
    <property type="match status" value="1"/>
</dbReference>
<gene>
    <name evidence="2" type="ORF">SAMN05444695_101169</name>
</gene>
<keyword evidence="2" id="KW-0808">Transferase</keyword>
<dbReference type="RefSeq" id="WP_072737899.1">
    <property type="nucleotide sequence ID" value="NZ_CP048813.1"/>
</dbReference>
<dbReference type="OrthoDB" id="65624at2"/>
<keyword evidence="2" id="KW-0489">Methyltransferase</keyword>
<organism evidence="2 3">
    <name type="scientific">Rhodococcus triatomae</name>
    <dbReference type="NCBI Taxonomy" id="300028"/>
    <lineage>
        <taxon>Bacteria</taxon>
        <taxon>Bacillati</taxon>
        <taxon>Actinomycetota</taxon>
        <taxon>Actinomycetes</taxon>
        <taxon>Mycobacteriales</taxon>
        <taxon>Nocardiaceae</taxon>
        <taxon>Rhodococcus</taxon>
    </lineage>
</organism>
<dbReference type="InterPro" id="IPR029063">
    <property type="entry name" value="SAM-dependent_MTases_sf"/>
</dbReference>
<accession>A0A1G7ZNP5</accession>
<keyword evidence="3" id="KW-1185">Reference proteome</keyword>
<dbReference type="Pfam" id="PF08241">
    <property type="entry name" value="Methyltransf_11"/>
    <property type="match status" value="1"/>
</dbReference>
<dbReference type="Gene3D" id="3.40.50.150">
    <property type="entry name" value="Vaccinia Virus protein VP39"/>
    <property type="match status" value="1"/>
</dbReference>
<keyword evidence="2" id="KW-0830">Ubiquinone</keyword>
<proteinExistence type="predicted"/>
<dbReference type="CDD" id="cd02440">
    <property type="entry name" value="AdoMet_MTases"/>
    <property type="match status" value="1"/>
</dbReference>
<dbReference type="AlphaFoldDB" id="A0A1G7ZNP5"/>
<dbReference type="Proteomes" id="UP000183263">
    <property type="component" value="Unassembled WGS sequence"/>
</dbReference>